<dbReference type="InterPro" id="IPR016040">
    <property type="entry name" value="NAD(P)-bd_dom"/>
</dbReference>
<dbReference type="AlphaFoldDB" id="A0A445CRJ8"/>
<evidence type="ECO:0000259" key="8">
    <source>
        <dbReference type="Pfam" id="PF16363"/>
    </source>
</evidence>
<dbReference type="EMBL" id="SDMP01000006">
    <property type="protein sequence ID" value="RYR53589.1"/>
    <property type="molecule type" value="Genomic_DNA"/>
</dbReference>
<gene>
    <name evidence="9" type="ORF">Ahy_A06g028775</name>
</gene>
<dbReference type="SUPFAM" id="SSF51735">
    <property type="entry name" value="NAD(P)-binding Rossmann-fold domains"/>
    <property type="match status" value="1"/>
</dbReference>
<evidence type="ECO:0000313" key="10">
    <source>
        <dbReference type="Proteomes" id="UP000289738"/>
    </source>
</evidence>
<dbReference type="Gene3D" id="3.40.50.720">
    <property type="entry name" value="NAD(P)-binding Rossmann-like Domain"/>
    <property type="match status" value="1"/>
</dbReference>
<dbReference type="PANTHER" id="PTHR43725">
    <property type="entry name" value="UDP-GLUCOSE 4-EPIMERASE"/>
    <property type="match status" value="1"/>
</dbReference>
<organism evidence="9 10">
    <name type="scientific">Arachis hypogaea</name>
    <name type="common">Peanut</name>
    <dbReference type="NCBI Taxonomy" id="3818"/>
    <lineage>
        <taxon>Eukaryota</taxon>
        <taxon>Viridiplantae</taxon>
        <taxon>Streptophyta</taxon>
        <taxon>Embryophyta</taxon>
        <taxon>Tracheophyta</taxon>
        <taxon>Spermatophyta</taxon>
        <taxon>Magnoliopsida</taxon>
        <taxon>eudicotyledons</taxon>
        <taxon>Gunneridae</taxon>
        <taxon>Pentapetalae</taxon>
        <taxon>rosids</taxon>
        <taxon>fabids</taxon>
        <taxon>Fabales</taxon>
        <taxon>Fabaceae</taxon>
        <taxon>Papilionoideae</taxon>
        <taxon>50 kb inversion clade</taxon>
        <taxon>dalbergioids sensu lato</taxon>
        <taxon>Dalbergieae</taxon>
        <taxon>Pterocarpus clade</taxon>
        <taxon>Arachis</taxon>
    </lineage>
</organism>
<dbReference type="EC" id="5.1.3.2" evidence="4"/>
<keyword evidence="10" id="KW-1185">Reference proteome</keyword>
<dbReference type="GO" id="GO:0003978">
    <property type="term" value="F:UDP-glucose 4-epimerase activity"/>
    <property type="evidence" value="ECO:0007669"/>
    <property type="project" value="UniProtKB-EC"/>
</dbReference>
<comment type="cofactor">
    <cofactor evidence="2">
        <name>NAD(+)</name>
        <dbReference type="ChEBI" id="CHEBI:57540"/>
    </cofactor>
</comment>
<dbReference type="GO" id="GO:0005829">
    <property type="term" value="C:cytosol"/>
    <property type="evidence" value="ECO:0007669"/>
    <property type="project" value="TreeGrafter"/>
</dbReference>
<dbReference type="Proteomes" id="UP000289738">
    <property type="component" value="Chromosome A06"/>
</dbReference>
<evidence type="ECO:0000256" key="1">
    <source>
        <dbReference type="ARBA" id="ARBA00000083"/>
    </source>
</evidence>
<dbReference type="STRING" id="3818.A0A445CRJ8"/>
<reference evidence="9 10" key="1">
    <citation type="submission" date="2019-01" db="EMBL/GenBank/DDBJ databases">
        <title>Sequencing of cultivated peanut Arachis hypogaea provides insights into genome evolution and oil improvement.</title>
        <authorList>
            <person name="Chen X."/>
        </authorList>
    </citation>
    <scope>NUCLEOTIDE SEQUENCE [LARGE SCALE GENOMIC DNA]</scope>
    <source>
        <strain evidence="10">cv. Fuhuasheng</strain>
        <tissue evidence="9">Leaves</tissue>
    </source>
</reference>
<feature type="region of interest" description="Disordered" evidence="7">
    <location>
        <begin position="1"/>
        <end position="21"/>
    </location>
</feature>
<feature type="compositionally biased region" description="Low complexity" evidence="7">
    <location>
        <begin position="11"/>
        <end position="21"/>
    </location>
</feature>
<evidence type="ECO:0000256" key="3">
    <source>
        <dbReference type="ARBA" id="ARBA00004947"/>
    </source>
</evidence>
<protein>
    <recommendedName>
        <fullName evidence="4">UDP-glucose 4-epimerase</fullName>
        <ecNumber evidence="4">5.1.3.2</ecNumber>
    </recommendedName>
</protein>
<evidence type="ECO:0000256" key="2">
    <source>
        <dbReference type="ARBA" id="ARBA00001911"/>
    </source>
</evidence>
<dbReference type="GO" id="GO:0005996">
    <property type="term" value="P:monosaccharide metabolic process"/>
    <property type="evidence" value="ECO:0007669"/>
    <property type="project" value="TreeGrafter"/>
</dbReference>
<feature type="compositionally biased region" description="Basic and acidic residues" evidence="7">
    <location>
        <begin position="1"/>
        <end position="10"/>
    </location>
</feature>
<evidence type="ECO:0000256" key="6">
    <source>
        <dbReference type="ARBA" id="ARBA00023235"/>
    </source>
</evidence>
<comment type="caution">
    <text evidence="9">The sequence shown here is derived from an EMBL/GenBank/DDBJ whole genome shotgun (WGS) entry which is preliminary data.</text>
</comment>
<feature type="domain" description="NAD(P)-binding" evidence="8">
    <location>
        <begin position="30"/>
        <end position="73"/>
    </location>
</feature>
<comment type="catalytic activity">
    <reaction evidence="1">
        <text>UDP-alpha-D-glucose = UDP-alpha-D-galactose</text>
        <dbReference type="Rhea" id="RHEA:22168"/>
        <dbReference type="ChEBI" id="CHEBI:58885"/>
        <dbReference type="ChEBI" id="CHEBI:66914"/>
        <dbReference type="EC" id="5.1.3.2"/>
    </reaction>
</comment>
<evidence type="ECO:0000313" key="9">
    <source>
        <dbReference type="EMBL" id="RYR53589.1"/>
    </source>
</evidence>
<evidence type="ECO:0000256" key="4">
    <source>
        <dbReference type="ARBA" id="ARBA00013189"/>
    </source>
</evidence>
<dbReference type="Pfam" id="PF16363">
    <property type="entry name" value="GDP_Man_Dehyd"/>
    <property type="match status" value="1"/>
</dbReference>
<name>A0A445CRJ8_ARAHY</name>
<dbReference type="PANTHER" id="PTHR43725:SF47">
    <property type="entry name" value="UDP-GLUCOSE 4-EPIMERASE"/>
    <property type="match status" value="1"/>
</dbReference>
<comment type="pathway">
    <text evidence="3">Carbohydrate metabolism; galactose metabolism.</text>
</comment>
<evidence type="ECO:0000256" key="7">
    <source>
        <dbReference type="SAM" id="MobiDB-lite"/>
    </source>
</evidence>
<proteinExistence type="predicted"/>
<evidence type="ECO:0000256" key="5">
    <source>
        <dbReference type="ARBA" id="ARBA00023027"/>
    </source>
</evidence>
<dbReference type="InterPro" id="IPR036291">
    <property type="entry name" value="NAD(P)-bd_dom_sf"/>
</dbReference>
<accession>A0A445CRJ8</accession>
<keyword evidence="6" id="KW-0413">Isomerase</keyword>
<sequence>MRNQRLRSDAANDNTDDGNGAVRFDGVRCGNLVFSSSATVYGWPKEVLRTEEFPLSAMNPYGRTKVISLQLLRKQEGVLEWALT</sequence>
<keyword evidence="5" id="KW-0520">NAD</keyword>